<dbReference type="InterPro" id="IPR001627">
    <property type="entry name" value="Semap_dom"/>
</dbReference>
<dbReference type="PANTHER" id="PTHR11036:SF15">
    <property type="entry name" value="SEMAPHORIN-4A"/>
    <property type="match status" value="1"/>
</dbReference>
<dbReference type="GO" id="GO:0030215">
    <property type="term" value="F:semaphorin receptor binding"/>
    <property type="evidence" value="ECO:0007669"/>
    <property type="project" value="InterPro"/>
</dbReference>
<dbReference type="GO" id="GO:0030335">
    <property type="term" value="P:positive regulation of cell migration"/>
    <property type="evidence" value="ECO:0007669"/>
    <property type="project" value="TreeGrafter"/>
</dbReference>
<evidence type="ECO:0000313" key="4">
    <source>
        <dbReference type="Proteomes" id="UP000050525"/>
    </source>
</evidence>
<proteinExistence type="predicted"/>
<dbReference type="Proteomes" id="UP000050525">
    <property type="component" value="Unassembled WGS sequence"/>
</dbReference>
<accession>A0A151NY31</accession>
<dbReference type="STRING" id="8496.A0A151NY31"/>
<feature type="domain" description="Sema" evidence="2">
    <location>
        <begin position="1"/>
        <end position="40"/>
    </location>
</feature>
<dbReference type="GO" id="GO:0007411">
    <property type="term" value="P:axon guidance"/>
    <property type="evidence" value="ECO:0007669"/>
    <property type="project" value="TreeGrafter"/>
</dbReference>
<feature type="region of interest" description="Disordered" evidence="1">
    <location>
        <begin position="36"/>
        <end position="55"/>
    </location>
</feature>
<dbReference type="GO" id="GO:0071526">
    <property type="term" value="P:semaphorin-plexin signaling pathway"/>
    <property type="evidence" value="ECO:0007669"/>
    <property type="project" value="TreeGrafter"/>
</dbReference>
<dbReference type="GO" id="GO:0005886">
    <property type="term" value="C:plasma membrane"/>
    <property type="evidence" value="ECO:0007669"/>
    <property type="project" value="TreeGrafter"/>
</dbReference>
<dbReference type="Pfam" id="PF01403">
    <property type="entry name" value="Sema"/>
    <property type="match status" value="1"/>
</dbReference>
<name>A0A151NY31_ALLMI</name>
<dbReference type="GO" id="GO:0045499">
    <property type="term" value="F:chemorepellent activity"/>
    <property type="evidence" value="ECO:0007669"/>
    <property type="project" value="TreeGrafter"/>
</dbReference>
<evidence type="ECO:0000256" key="1">
    <source>
        <dbReference type="SAM" id="MobiDB-lite"/>
    </source>
</evidence>
<keyword evidence="4" id="KW-1185">Reference proteome</keyword>
<dbReference type="SUPFAM" id="SSF101912">
    <property type="entry name" value="Sema domain"/>
    <property type="match status" value="1"/>
</dbReference>
<evidence type="ECO:0000313" key="3">
    <source>
        <dbReference type="EMBL" id="KYO41781.1"/>
    </source>
</evidence>
<reference evidence="3 4" key="1">
    <citation type="journal article" date="2012" name="Genome Biol.">
        <title>Sequencing three crocodilian genomes to illuminate the evolution of archosaurs and amniotes.</title>
        <authorList>
            <person name="St John J.A."/>
            <person name="Braun E.L."/>
            <person name="Isberg S.R."/>
            <person name="Miles L.G."/>
            <person name="Chong A.Y."/>
            <person name="Gongora J."/>
            <person name="Dalzell P."/>
            <person name="Moran C."/>
            <person name="Bed'hom B."/>
            <person name="Abzhanov A."/>
            <person name="Burgess S.C."/>
            <person name="Cooksey A.M."/>
            <person name="Castoe T.A."/>
            <person name="Crawford N.G."/>
            <person name="Densmore L.D."/>
            <person name="Drew J.C."/>
            <person name="Edwards S.V."/>
            <person name="Faircloth B.C."/>
            <person name="Fujita M.K."/>
            <person name="Greenwold M.J."/>
            <person name="Hoffmann F.G."/>
            <person name="Howard J.M."/>
            <person name="Iguchi T."/>
            <person name="Janes D.E."/>
            <person name="Khan S.Y."/>
            <person name="Kohno S."/>
            <person name="de Koning A.J."/>
            <person name="Lance S.L."/>
            <person name="McCarthy F.M."/>
            <person name="McCormack J.E."/>
            <person name="Merchant M.E."/>
            <person name="Peterson D.G."/>
            <person name="Pollock D.D."/>
            <person name="Pourmand N."/>
            <person name="Raney B.J."/>
            <person name="Roessler K.A."/>
            <person name="Sanford J.R."/>
            <person name="Sawyer R.H."/>
            <person name="Schmidt C.J."/>
            <person name="Triplett E.W."/>
            <person name="Tuberville T.D."/>
            <person name="Venegas-Anaya M."/>
            <person name="Howard J.T."/>
            <person name="Jarvis E.D."/>
            <person name="Guillette L.J.Jr."/>
            <person name="Glenn T.C."/>
            <person name="Green R.E."/>
            <person name="Ray D.A."/>
        </authorList>
    </citation>
    <scope>NUCLEOTIDE SEQUENCE [LARGE SCALE GENOMIC DNA]</scope>
    <source>
        <strain evidence="3">KSC_2009_1</strain>
    </source>
</reference>
<evidence type="ECO:0000259" key="2">
    <source>
        <dbReference type="Pfam" id="PF01403"/>
    </source>
</evidence>
<dbReference type="AlphaFoldDB" id="A0A151NY31"/>
<gene>
    <name evidence="3" type="ORF">Y1Q_0004478</name>
</gene>
<protein>
    <recommendedName>
        <fullName evidence="2">Sema domain-containing protein</fullName>
    </recommendedName>
</protein>
<dbReference type="InterPro" id="IPR027231">
    <property type="entry name" value="Semaphorin"/>
</dbReference>
<comment type="caution">
    <text evidence="3">The sequence shown here is derived from an EMBL/GenBank/DDBJ whole genome shotgun (WGS) entry which is preliminary data.</text>
</comment>
<dbReference type="InterPro" id="IPR036352">
    <property type="entry name" value="Semap_dom_sf"/>
</dbReference>
<sequence length="83" mass="9202">MKEHFLMDRKVEPVGQHLLLEKQDVTYTCLAVHQVPGTSGAQGHKKPPDLPDQGFSHGVLQMPVANCSPYQSCANCVRARNPY</sequence>
<dbReference type="GO" id="GO:0001755">
    <property type="term" value="P:neural crest cell migration"/>
    <property type="evidence" value="ECO:0007669"/>
    <property type="project" value="TreeGrafter"/>
</dbReference>
<organism evidence="3 4">
    <name type="scientific">Alligator mississippiensis</name>
    <name type="common">American alligator</name>
    <dbReference type="NCBI Taxonomy" id="8496"/>
    <lineage>
        <taxon>Eukaryota</taxon>
        <taxon>Metazoa</taxon>
        <taxon>Chordata</taxon>
        <taxon>Craniata</taxon>
        <taxon>Vertebrata</taxon>
        <taxon>Euteleostomi</taxon>
        <taxon>Archelosauria</taxon>
        <taxon>Archosauria</taxon>
        <taxon>Crocodylia</taxon>
        <taxon>Alligatoridae</taxon>
        <taxon>Alligatorinae</taxon>
        <taxon>Alligator</taxon>
    </lineage>
</organism>
<dbReference type="EMBL" id="AKHW03001603">
    <property type="protein sequence ID" value="KYO41781.1"/>
    <property type="molecule type" value="Genomic_DNA"/>
</dbReference>
<dbReference type="PANTHER" id="PTHR11036">
    <property type="entry name" value="SEMAPHORIN"/>
    <property type="match status" value="1"/>
</dbReference>